<organism evidence="2 3">
    <name type="scientific">Paraburkholderia pallida</name>
    <dbReference type="NCBI Taxonomy" id="2547399"/>
    <lineage>
        <taxon>Bacteria</taxon>
        <taxon>Pseudomonadati</taxon>
        <taxon>Pseudomonadota</taxon>
        <taxon>Betaproteobacteria</taxon>
        <taxon>Burkholderiales</taxon>
        <taxon>Burkholderiaceae</taxon>
        <taxon>Paraburkholderia</taxon>
    </lineage>
</organism>
<accession>A0A4P7D535</accession>
<keyword evidence="1" id="KW-0472">Membrane</keyword>
<name>A0A4P7D535_9BURK</name>
<dbReference type="OrthoDB" id="5297034at2"/>
<evidence type="ECO:0000313" key="3">
    <source>
        <dbReference type="Proteomes" id="UP000295727"/>
    </source>
</evidence>
<evidence type="ECO:0000313" key="2">
    <source>
        <dbReference type="EMBL" id="QBR02000.1"/>
    </source>
</evidence>
<dbReference type="PANTHER" id="PTHR38598">
    <property type="entry name" value="INNER MEMBRANE PROTEIN YJCH"/>
    <property type="match status" value="1"/>
</dbReference>
<dbReference type="Pfam" id="PF04341">
    <property type="entry name" value="DUF485"/>
    <property type="match status" value="1"/>
</dbReference>
<dbReference type="Proteomes" id="UP000295727">
    <property type="component" value="Chromosome 3"/>
</dbReference>
<dbReference type="PANTHER" id="PTHR38598:SF1">
    <property type="entry name" value="INNER MEMBRANE PROTEIN YJCH"/>
    <property type="match status" value="1"/>
</dbReference>
<protein>
    <submittedName>
        <fullName evidence="2">DUF485 domain-containing protein</fullName>
    </submittedName>
</protein>
<dbReference type="GO" id="GO:0005886">
    <property type="term" value="C:plasma membrane"/>
    <property type="evidence" value="ECO:0007669"/>
    <property type="project" value="TreeGrafter"/>
</dbReference>
<keyword evidence="1" id="KW-1133">Transmembrane helix</keyword>
<gene>
    <name evidence="2" type="ORF">E1956_33300</name>
</gene>
<keyword evidence="1" id="KW-0812">Transmembrane</keyword>
<dbReference type="InterPro" id="IPR007436">
    <property type="entry name" value="DUF485"/>
</dbReference>
<feature type="transmembrane region" description="Helical" evidence="1">
    <location>
        <begin position="41"/>
        <end position="68"/>
    </location>
</feature>
<dbReference type="InterPro" id="IPR052959">
    <property type="entry name" value="Inner_membrane_assoc"/>
</dbReference>
<dbReference type="RefSeq" id="WP_134757204.1">
    <property type="nucleotide sequence ID" value="NZ_CP038150.1"/>
</dbReference>
<reference evidence="2 3" key="1">
    <citation type="submission" date="2019-03" db="EMBL/GenBank/DDBJ databases">
        <title>Paraburkholderia sp. 7MH5, isolated from subtropical forest soil.</title>
        <authorList>
            <person name="Gao Z.-H."/>
            <person name="Qiu L.-H."/>
        </authorList>
    </citation>
    <scope>NUCLEOTIDE SEQUENCE [LARGE SCALE GENOMIC DNA]</scope>
    <source>
        <strain evidence="2 3">7MH5</strain>
    </source>
</reference>
<feature type="transmembrane region" description="Helical" evidence="1">
    <location>
        <begin position="80"/>
        <end position="101"/>
    </location>
</feature>
<dbReference type="EMBL" id="CP038150">
    <property type="protein sequence ID" value="QBR02000.1"/>
    <property type="molecule type" value="Genomic_DNA"/>
</dbReference>
<dbReference type="KEGG" id="ppai:E1956_33300"/>
<evidence type="ECO:0000256" key="1">
    <source>
        <dbReference type="SAM" id="Phobius"/>
    </source>
</evidence>
<sequence>MEQPAPAAASAVMESMAPSAIAPHPLLSDSRFRDLVRKRRTFAWTLTLLMLAIYFAFILTLAFSPQLLGQPIVAGEPMTWGIPVGFGMFVVTFALVAVYVWRANSVHDGIVESIRQGAGK</sequence>
<keyword evidence="3" id="KW-1185">Reference proteome</keyword>
<dbReference type="AlphaFoldDB" id="A0A4P7D535"/>
<proteinExistence type="predicted"/>